<organism evidence="2 3">
    <name type="scientific">Exiguobacterium oxidotolerans</name>
    <dbReference type="NCBI Taxonomy" id="223958"/>
    <lineage>
        <taxon>Bacteria</taxon>
        <taxon>Bacillati</taxon>
        <taxon>Bacillota</taxon>
        <taxon>Bacilli</taxon>
        <taxon>Bacillales</taxon>
        <taxon>Bacillales Family XII. Incertae Sedis</taxon>
        <taxon>Exiguobacterium</taxon>
    </lineage>
</organism>
<dbReference type="EMBL" id="CABWKQ010000045">
    <property type="protein sequence ID" value="VWX38581.1"/>
    <property type="molecule type" value="Genomic_DNA"/>
</dbReference>
<evidence type="ECO:0000313" key="2">
    <source>
        <dbReference type="EMBL" id="VWX38581.1"/>
    </source>
</evidence>
<keyword evidence="3" id="KW-1185">Reference proteome</keyword>
<evidence type="ECO:0000256" key="1">
    <source>
        <dbReference type="SAM" id="Phobius"/>
    </source>
</evidence>
<feature type="transmembrane region" description="Helical" evidence="1">
    <location>
        <begin position="51"/>
        <end position="72"/>
    </location>
</feature>
<evidence type="ECO:0000313" key="3">
    <source>
        <dbReference type="Proteomes" id="UP000439752"/>
    </source>
</evidence>
<feature type="transmembrane region" description="Helical" evidence="1">
    <location>
        <begin position="16"/>
        <end position="39"/>
    </location>
</feature>
<gene>
    <name evidence="2" type="ORF">EXIGUO9Y_50032</name>
</gene>
<feature type="transmembrane region" description="Helical" evidence="1">
    <location>
        <begin position="84"/>
        <end position="105"/>
    </location>
</feature>
<dbReference type="AlphaFoldDB" id="A0A653III8"/>
<keyword evidence="1" id="KW-0472">Membrane</keyword>
<name>A0A653III8_9BACL</name>
<keyword evidence="1" id="KW-1133">Transmembrane helix</keyword>
<dbReference type="Proteomes" id="UP000439752">
    <property type="component" value="Unassembled WGS sequence"/>
</dbReference>
<sequence length="108" mass="12761">MQQMENRRTRGWMDGLLYLFFVCLSYISWYLLFIFAFNLLFAEELLETMDIVVFGFSPLFALAITIFSIRLFKRRGQLKHIPVILVVYSLATSILLYYSIAYSVLPRL</sequence>
<dbReference type="RefSeq" id="WP_159172486.1">
    <property type="nucleotide sequence ID" value="NZ_LR732308.1"/>
</dbReference>
<reference evidence="2 3" key="1">
    <citation type="submission" date="2019-10" db="EMBL/GenBank/DDBJ databases">
        <authorList>
            <person name="Karimi E."/>
        </authorList>
    </citation>
    <scope>NUCLEOTIDE SEQUENCE [LARGE SCALE GENOMIC DNA]</scope>
    <source>
        <strain evidence="2">Exiguobacterium sp. 9Y</strain>
    </source>
</reference>
<proteinExistence type="predicted"/>
<keyword evidence="1" id="KW-0812">Transmembrane</keyword>
<accession>A0A653III8</accession>
<protein>
    <submittedName>
        <fullName evidence="2">Uncharacterized protein</fullName>
    </submittedName>
</protein>